<organism evidence="1">
    <name type="scientific">marine sediment metagenome</name>
    <dbReference type="NCBI Taxonomy" id="412755"/>
    <lineage>
        <taxon>unclassified sequences</taxon>
        <taxon>metagenomes</taxon>
        <taxon>ecological metagenomes</taxon>
    </lineage>
</organism>
<evidence type="ECO:0000313" key="1">
    <source>
        <dbReference type="EMBL" id="KKN51280.1"/>
    </source>
</evidence>
<protein>
    <submittedName>
        <fullName evidence="1">Uncharacterized protein</fullName>
    </submittedName>
</protein>
<proteinExistence type="predicted"/>
<name>A0A0F9R410_9ZZZZ</name>
<gene>
    <name evidence="1" type="ORF">LCGC14_0624410</name>
</gene>
<comment type="caution">
    <text evidence="1">The sequence shown here is derived from an EMBL/GenBank/DDBJ whole genome shotgun (WGS) entry which is preliminary data.</text>
</comment>
<accession>A0A0F9R410</accession>
<reference evidence="1" key="1">
    <citation type="journal article" date="2015" name="Nature">
        <title>Complex archaea that bridge the gap between prokaryotes and eukaryotes.</title>
        <authorList>
            <person name="Spang A."/>
            <person name="Saw J.H."/>
            <person name="Jorgensen S.L."/>
            <person name="Zaremba-Niedzwiedzka K."/>
            <person name="Martijn J."/>
            <person name="Lind A.E."/>
            <person name="van Eijk R."/>
            <person name="Schleper C."/>
            <person name="Guy L."/>
            <person name="Ettema T.J."/>
        </authorList>
    </citation>
    <scope>NUCLEOTIDE SEQUENCE</scope>
</reference>
<dbReference type="EMBL" id="LAZR01001070">
    <property type="protein sequence ID" value="KKN51280.1"/>
    <property type="molecule type" value="Genomic_DNA"/>
</dbReference>
<dbReference type="AlphaFoldDB" id="A0A0F9R410"/>
<sequence>MTAWVWEGPWGPSRFPRTETGMAYSIRSRKADGTRVTERVASDGSRCIITRKPSGAAGIIVRNAKGRREVGYNFSGKIDGVQVSKQEREAQIREGLRDLREDYKHTRGMSKGGTRKHLASIPPEIWYGVCAEDGPEAVQDRKYMMKVASKWGFKL</sequence>